<dbReference type="Proteomes" id="UP000186698">
    <property type="component" value="Chromosome 3L"/>
</dbReference>
<feature type="coiled-coil region" evidence="7">
    <location>
        <begin position="594"/>
        <end position="678"/>
    </location>
</feature>
<keyword evidence="3" id="KW-0963">Cytoplasm</keyword>
<evidence type="ECO:0000313" key="11">
    <source>
        <dbReference type="RefSeq" id="XP_041443047.1"/>
    </source>
</evidence>
<protein>
    <submittedName>
        <fullName evidence="11">Transforming acidic coiled-coil-containing protein 1 isoform X1</fullName>
    </submittedName>
</protein>
<keyword evidence="5 7" id="KW-0175">Coiled coil</keyword>
<feature type="region of interest" description="Disordered" evidence="8">
    <location>
        <begin position="17"/>
        <end position="182"/>
    </location>
</feature>
<dbReference type="GO" id="GO:0007097">
    <property type="term" value="P:nuclear migration"/>
    <property type="evidence" value="ECO:0000318"/>
    <property type="project" value="GO_Central"/>
</dbReference>
<evidence type="ECO:0000256" key="7">
    <source>
        <dbReference type="SAM" id="Coils"/>
    </source>
</evidence>
<dbReference type="OrthoDB" id="10255048at2759"/>
<feature type="region of interest" description="Disordered" evidence="8">
    <location>
        <begin position="408"/>
        <end position="458"/>
    </location>
</feature>
<keyword evidence="4" id="KW-0597">Phosphoprotein</keyword>
<name>A0A8J1MMS9_XENLA</name>
<organism evidence="10 11">
    <name type="scientific">Xenopus laevis</name>
    <name type="common">African clawed frog</name>
    <dbReference type="NCBI Taxonomy" id="8355"/>
    <lineage>
        <taxon>Eukaryota</taxon>
        <taxon>Metazoa</taxon>
        <taxon>Chordata</taxon>
        <taxon>Craniata</taxon>
        <taxon>Vertebrata</taxon>
        <taxon>Euteleostomi</taxon>
        <taxon>Amphibia</taxon>
        <taxon>Batrachia</taxon>
        <taxon>Anura</taxon>
        <taxon>Pipoidea</taxon>
        <taxon>Pipidae</taxon>
        <taxon>Xenopodinae</taxon>
        <taxon>Xenopus</taxon>
        <taxon>Xenopus</taxon>
    </lineage>
</organism>
<evidence type="ECO:0000259" key="9">
    <source>
        <dbReference type="Pfam" id="PF05010"/>
    </source>
</evidence>
<keyword evidence="10" id="KW-1185">Reference proteome</keyword>
<reference evidence="11" key="1">
    <citation type="submission" date="2025-08" db="UniProtKB">
        <authorList>
            <consortium name="RefSeq"/>
        </authorList>
    </citation>
    <scope>IDENTIFICATION</scope>
    <source>
        <strain evidence="11">J_2021</strain>
        <tissue evidence="11">Erythrocytes</tissue>
    </source>
</reference>
<dbReference type="InterPro" id="IPR007707">
    <property type="entry name" value="TACC_C"/>
</dbReference>
<dbReference type="PANTHER" id="PTHR13924">
    <property type="entry name" value="TRANSFORMING ACIDIC COILED-COIL CONTAINING PROTEIN 1/2"/>
    <property type="match status" value="1"/>
</dbReference>
<dbReference type="GO" id="GO:0000226">
    <property type="term" value="P:microtubule cytoskeleton organization"/>
    <property type="evidence" value="ECO:0000318"/>
    <property type="project" value="GO_Central"/>
</dbReference>
<feature type="compositionally biased region" description="Basic and acidic residues" evidence="8">
    <location>
        <begin position="64"/>
        <end position="73"/>
    </location>
</feature>
<feature type="domain" description="Transforming acidic coiled-coil-containing protein C-terminal" evidence="9">
    <location>
        <begin position="480"/>
        <end position="676"/>
    </location>
</feature>
<dbReference type="GO" id="GO:0005856">
    <property type="term" value="C:cytoskeleton"/>
    <property type="evidence" value="ECO:0007669"/>
    <property type="project" value="UniProtKB-SubCell"/>
</dbReference>
<feature type="region of interest" description="Disordered" evidence="8">
    <location>
        <begin position="198"/>
        <end position="365"/>
    </location>
</feature>
<dbReference type="CTD" id="108711648"/>
<dbReference type="PANTHER" id="PTHR13924:SF12">
    <property type="entry name" value="TRANSFORMING ACIDIC COILED-COIL-CONTAINING PROTEIN 1"/>
    <property type="match status" value="1"/>
</dbReference>
<proteinExistence type="inferred from homology"/>
<dbReference type="Gene3D" id="1.20.5.1700">
    <property type="match status" value="1"/>
</dbReference>
<dbReference type="GO" id="GO:0005737">
    <property type="term" value="C:cytoplasm"/>
    <property type="evidence" value="ECO:0000318"/>
    <property type="project" value="GO_Central"/>
</dbReference>
<keyword evidence="6" id="KW-0206">Cytoskeleton</keyword>
<dbReference type="RefSeq" id="XP_041443047.1">
    <property type="nucleotide sequence ID" value="XM_041587113.1"/>
</dbReference>
<comment type="similarity">
    <text evidence="2">Belongs to the TACC family.</text>
</comment>
<evidence type="ECO:0000256" key="8">
    <source>
        <dbReference type="SAM" id="MobiDB-lite"/>
    </source>
</evidence>
<evidence type="ECO:0000256" key="2">
    <source>
        <dbReference type="ARBA" id="ARBA00009423"/>
    </source>
</evidence>
<dbReference type="GO" id="GO:0007052">
    <property type="term" value="P:mitotic spindle organization"/>
    <property type="evidence" value="ECO:0007669"/>
    <property type="project" value="InterPro"/>
</dbReference>
<evidence type="ECO:0000256" key="3">
    <source>
        <dbReference type="ARBA" id="ARBA00022490"/>
    </source>
</evidence>
<evidence type="ECO:0000256" key="6">
    <source>
        <dbReference type="ARBA" id="ARBA00023212"/>
    </source>
</evidence>
<feature type="compositionally biased region" description="Polar residues" evidence="8">
    <location>
        <begin position="170"/>
        <end position="182"/>
    </location>
</feature>
<evidence type="ECO:0000256" key="5">
    <source>
        <dbReference type="ARBA" id="ARBA00023054"/>
    </source>
</evidence>
<dbReference type="AlphaFoldDB" id="A0A8J1MMS9"/>
<dbReference type="GO" id="GO:0021987">
    <property type="term" value="P:cerebral cortex development"/>
    <property type="evidence" value="ECO:0000318"/>
    <property type="project" value="GO_Central"/>
</dbReference>
<dbReference type="GeneID" id="108711648"/>
<dbReference type="FunFam" id="1.20.5.1700:FF:000001">
    <property type="entry name" value="Transforming acidic coiled-coil-containing protein 1 isoform 2"/>
    <property type="match status" value="1"/>
</dbReference>
<dbReference type="Pfam" id="PF05010">
    <property type="entry name" value="TACC_C"/>
    <property type="match status" value="1"/>
</dbReference>
<accession>A0A8J1MMS9</accession>
<gene>
    <name evidence="11" type="primary">tacc1.L</name>
</gene>
<feature type="compositionally biased region" description="Basic and acidic residues" evidence="8">
    <location>
        <begin position="217"/>
        <end position="248"/>
    </location>
</feature>
<feature type="compositionally biased region" description="Basic and acidic residues" evidence="8">
    <location>
        <begin position="408"/>
        <end position="421"/>
    </location>
</feature>
<dbReference type="InterPro" id="IPR039915">
    <property type="entry name" value="TACC"/>
</dbReference>
<feature type="compositionally biased region" description="Polar residues" evidence="8">
    <location>
        <begin position="268"/>
        <end position="296"/>
    </location>
</feature>
<evidence type="ECO:0000256" key="4">
    <source>
        <dbReference type="ARBA" id="ARBA00022553"/>
    </source>
</evidence>
<feature type="compositionally biased region" description="Polar residues" evidence="8">
    <location>
        <begin position="132"/>
        <end position="143"/>
    </location>
</feature>
<evidence type="ECO:0000313" key="10">
    <source>
        <dbReference type="Proteomes" id="UP000186698"/>
    </source>
</evidence>
<evidence type="ECO:0000256" key="1">
    <source>
        <dbReference type="ARBA" id="ARBA00004245"/>
    </source>
</evidence>
<comment type="subcellular location">
    <subcellularLocation>
        <location evidence="1">Cytoplasm</location>
        <location evidence="1">Cytoskeleton</location>
    </subcellularLocation>
</comment>
<sequence length="683" mass="75746">MSFSPWQVLSPVQWAKWTWSAVRGGGGAEEEEEEERSQESGSDSEGNFDTPEAATPIPSPVKEPVPDLKDDITRLVSELSVKDNNNSCNDGHDTKPVPGQRSRADPQAVKCHLDFDSFSDGPEINGNDGPTEVNSVPENSVNKITDREAVESSVDALDLTDNGRKLKDGQPQSHTDTESNNLLLEDIKNSNCYTEDLNSNALQGSVIVSDEVSGTEGTKEDNKEPSQGRTELDDREGSKNYTKKDLPRKNRKPGSKLPSRIQKESGNRIETNSESLCSSTDLDNVPLPQTSYNFDPSQFDDPNFNPFGGKSTLPPSPSLLKKSCNFKEDSDYELNPSEGSSGLGEFDSRKELGSAKSSPKASRPRLITTSEQVKFLCFMLNSCKVQNYEGSSLELDVCAEEDAAPASIDKRQGHATDEEKLASVPGHKPEEEQEFFECTSDSSSGKQPLVEQPAPSRPSPLICGAGGRSALDGTCLHECDRAALLTLIREEIITKETEVKDWQSKYEESHKEVLEMRKIVAEYEKTIAQMIEDEQRSKMSSQKSLQQLTTEKDQAISDLNSVERSLSDLFRRYENLKGVLEGFKKNEEVLKKCAQDYLARVKQEEQRYQALKLHAEEKLNKASEEIAQVRTKASAESAALSAGLRKEQMKVDSLERALQQKNQEIEELTKICDELIAKMGRSE</sequence>